<organism evidence="5 6">
    <name type="scientific">Rickenella mellea</name>
    <dbReference type="NCBI Taxonomy" id="50990"/>
    <lineage>
        <taxon>Eukaryota</taxon>
        <taxon>Fungi</taxon>
        <taxon>Dikarya</taxon>
        <taxon>Basidiomycota</taxon>
        <taxon>Agaricomycotina</taxon>
        <taxon>Agaricomycetes</taxon>
        <taxon>Hymenochaetales</taxon>
        <taxon>Rickenellaceae</taxon>
        <taxon>Rickenella</taxon>
    </lineage>
</organism>
<evidence type="ECO:0000256" key="1">
    <source>
        <dbReference type="ARBA" id="ARBA00005234"/>
    </source>
</evidence>
<keyword evidence="2" id="KW-0645">Protease</keyword>
<protein>
    <recommendedName>
        <fullName evidence="4">Ubiquitin-like protease family profile domain-containing protein</fullName>
    </recommendedName>
</protein>
<proteinExistence type="inferred from homology"/>
<dbReference type="Gene3D" id="3.40.395.10">
    <property type="entry name" value="Adenoviral Proteinase, Chain A"/>
    <property type="match status" value="1"/>
</dbReference>
<evidence type="ECO:0000313" key="5">
    <source>
        <dbReference type="EMBL" id="TDL13255.1"/>
    </source>
</evidence>
<evidence type="ECO:0000313" key="6">
    <source>
        <dbReference type="Proteomes" id="UP000294933"/>
    </source>
</evidence>
<dbReference type="VEuPathDB" id="FungiDB:BD410DRAFT_810708"/>
<keyword evidence="6" id="KW-1185">Reference proteome</keyword>
<dbReference type="EMBL" id="ML170793">
    <property type="protein sequence ID" value="TDL13255.1"/>
    <property type="molecule type" value="Genomic_DNA"/>
</dbReference>
<evidence type="ECO:0000259" key="4">
    <source>
        <dbReference type="PROSITE" id="PS50600"/>
    </source>
</evidence>
<dbReference type="SUPFAM" id="SSF54001">
    <property type="entry name" value="Cysteine proteinases"/>
    <property type="match status" value="1"/>
</dbReference>
<dbReference type="GO" id="GO:0019783">
    <property type="term" value="F:ubiquitin-like protein peptidase activity"/>
    <property type="evidence" value="ECO:0007669"/>
    <property type="project" value="UniProtKB-ARBA"/>
</dbReference>
<evidence type="ECO:0000256" key="2">
    <source>
        <dbReference type="ARBA" id="ARBA00022670"/>
    </source>
</evidence>
<dbReference type="InterPro" id="IPR003653">
    <property type="entry name" value="Peptidase_C48_C"/>
</dbReference>
<keyword evidence="3" id="KW-0378">Hydrolase</keyword>
<sequence>MTPDRLDEILDEMEDDIVLWRDMHRVLDERFATGELEDIGAEGVIEYNRRGYEIREWHEADQKPIIMWGLAIWWGDLYNTDDLRRIYVLPHNILQRIELAEDPHGQIGHVFDVDVLFFPFHQRERDHWSVAAIMNPGSIFEATNRLDAQSYPVILSADSSPWATFEYSDFEIVRKWFYEHAKEKHPDRQILTAICFARLRVWPVFHVPIEEHNWDCAYHVLTNMRMTQFDSIFDAFLTTLNEVGFARSCDGAEGDDA</sequence>
<gene>
    <name evidence="5" type="ORF">BD410DRAFT_810708</name>
</gene>
<dbReference type="InterPro" id="IPR038765">
    <property type="entry name" value="Papain-like_cys_pep_sf"/>
</dbReference>
<reference evidence="5 6" key="1">
    <citation type="submission" date="2018-06" db="EMBL/GenBank/DDBJ databases">
        <title>A transcriptomic atlas of mushroom development highlights an independent origin of complex multicellularity.</title>
        <authorList>
            <consortium name="DOE Joint Genome Institute"/>
            <person name="Krizsan K."/>
            <person name="Almasi E."/>
            <person name="Merenyi Z."/>
            <person name="Sahu N."/>
            <person name="Viragh M."/>
            <person name="Koszo T."/>
            <person name="Mondo S."/>
            <person name="Kiss B."/>
            <person name="Balint B."/>
            <person name="Kues U."/>
            <person name="Barry K."/>
            <person name="Hegedus J.C."/>
            <person name="Henrissat B."/>
            <person name="Johnson J."/>
            <person name="Lipzen A."/>
            <person name="Ohm R."/>
            <person name="Nagy I."/>
            <person name="Pangilinan J."/>
            <person name="Yan J."/>
            <person name="Xiong Y."/>
            <person name="Grigoriev I.V."/>
            <person name="Hibbett D.S."/>
            <person name="Nagy L.G."/>
        </authorList>
    </citation>
    <scope>NUCLEOTIDE SEQUENCE [LARGE SCALE GENOMIC DNA]</scope>
    <source>
        <strain evidence="5 6">SZMC22713</strain>
    </source>
</reference>
<comment type="similarity">
    <text evidence="1">Belongs to the peptidase C48 family.</text>
</comment>
<evidence type="ECO:0000256" key="3">
    <source>
        <dbReference type="ARBA" id="ARBA00022801"/>
    </source>
</evidence>
<dbReference type="AlphaFoldDB" id="A0A4Y7PDC9"/>
<name>A0A4Y7PDC9_9AGAM</name>
<dbReference type="GO" id="GO:0006508">
    <property type="term" value="P:proteolysis"/>
    <property type="evidence" value="ECO:0007669"/>
    <property type="project" value="UniProtKB-KW"/>
</dbReference>
<accession>A0A4Y7PDC9</accession>
<dbReference type="Proteomes" id="UP000294933">
    <property type="component" value="Unassembled WGS sequence"/>
</dbReference>
<feature type="domain" description="Ubiquitin-like protease family profile" evidence="4">
    <location>
        <begin position="1"/>
        <end position="227"/>
    </location>
</feature>
<dbReference type="GO" id="GO:0008234">
    <property type="term" value="F:cysteine-type peptidase activity"/>
    <property type="evidence" value="ECO:0007669"/>
    <property type="project" value="InterPro"/>
</dbReference>
<dbReference type="PROSITE" id="PS50600">
    <property type="entry name" value="ULP_PROTEASE"/>
    <property type="match status" value="1"/>
</dbReference>